<keyword evidence="4 10" id="KW-0479">Metal-binding</keyword>
<reference evidence="13 14" key="1">
    <citation type="submission" date="2019-08" db="EMBL/GenBank/DDBJ databases">
        <title>Identification of a novel species of the genus Boseongicola.</title>
        <authorList>
            <person name="Zhang X.-Q."/>
        </authorList>
    </citation>
    <scope>NUCLEOTIDE SEQUENCE [LARGE SCALE GENOMIC DNA]</scope>
    <source>
        <strain evidence="13 14">HY14</strain>
    </source>
</reference>
<feature type="transmembrane region" description="Helical" evidence="10">
    <location>
        <begin position="725"/>
        <end position="750"/>
    </location>
</feature>
<keyword evidence="6 10" id="KW-0067">ATP-binding</keyword>
<feature type="transmembrane region" description="Helical" evidence="10">
    <location>
        <begin position="244"/>
        <end position="262"/>
    </location>
</feature>
<dbReference type="AlphaFoldDB" id="A0A5D0RKS4"/>
<dbReference type="PRINTS" id="PR00119">
    <property type="entry name" value="CATATPASE"/>
</dbReference>
<dbReference type="Gene3D" id="1.20.1110.10">
    <property type="entry name" value="Calcium-transporting ATPase, transmembrane domain"/>
    <property type="match status" value="1"/>
</dbReference>
<dbReference type="PROSITE" id="PS50846">
    <property type="entry name" value="HMA_2"/>
    <property type="match status" value="1"/>
</dbReference>
<evidence type="ECO:0000256" key="7">
    <source>
        <dbReference type="ARBA" id="ARBA00022967"/>
    </source>
</evidence>
<dbReference type="InterPro" id="IPR006121">
    <property type="entry name" value="HMA_dom"/>
</dbReference>
<dbReference type="InterPro" id="IPR027256">
    <property type="entry name" value="P-typ_ATPase_IB"/>
</dbReference>
<keyword evidence="5 10" id="KW-0547">Nucleotide-binding</keyword>
<dbReference type="GO" id="GO:0043682">
    <property type="term" value="F:P-type divalent copper transporter activity"/>
    <property type="evidence" value="ECO:0007669"/>
    <property type="project" value="TreeGrafter"/>
</dbReference>
<feature type="domain" description="HMA" evidence="12">
    <location>
        <begin position="57"/>
        <end position="123"/>
    </location>
</feature>
<dbReference type="InterPro" id="IPR008250">
    <property type="entry name" value="ATPase_P-typ_transduc_dom_A_sf"/>
</dbReference>
<dbReference type="InterPro" id="IPR001757">
    <property type="entry name" value="P_typ_ATPase"/>
</dbReference>
<feature type="transmembrane region" description="Helical" evidence="10">
    <location>
        <begin position="423"/>
        <end position="448"/>
    </location>
</feature>
<feature type="transmembrane region" description="Helical" evidence="10">
    <location>
        <begin position="398"/>
        <end position="417"/>
    </location>
</feature>
<sequence>MTCQLCGLPTPSPPFEADGKIFCCPGCRQVFLSFGEDILANRKATDRAEPGEKVEGAEAFLRIEGMHCSSCEVLIDHMAERIDGIHEVRSSYATSTARVSYDPEKVNAADLPELLSTAGYKVTPRSQPRAARDSNLALLRVVAVTSLASVVMMLNLAFFYPSHLGLVDAADLEPVHWLAYVAAPLAIFVLTSVMVGYVGLPIYRGALVGLRAGVLNMDNLLAIAILSAYAYSSIQYFRGNLDELYFDVAAAILTVVTVGRYFEAGARETASHELEALMDAWTPVARVTRDGRQKIVPLDELHPGEPFSVGPGEAIPLDGIIQRGSAAVDASLLTGEPFPVRLGVGDRAQGGTIVVEGEITLVADAEAESQLEALTRILWDVQSSTVGARGFADRVARAFVPAVLMLAATVSIWVFASGGGLRAAVLIGLTTLIVSCPCTFGLATPLATAAGVSAALRRGIIFTSADIFDRPRMFDTIIFDKTGTLSTGEMSVVSHVGPPEAIARAAAVERRSRHPIAEAIARLDQSLEATEIEPHPGRGVVASVDGVRVAVGSRQLFANLGWEIPDALRAAISGDKPGEDVVSFVGWEGRAHGAFKTRDTERAGWRDIVERARRNTRVVLLSGAEHAHGYEDAFDEVHLGVPPEAKAAIVRHYRGEGTVAMIGDGSNDAPALAEADLSVAFGTPTALAAEAADIVIPGDDLNSIPDAFMLAAVTRRRIKQNLGWALLYNATAIPLAVLGLLNPLFAALAMSSSSLLVVWNSTRGLPKPATILTAEPPADSTRNKARLARL</sequence>
<evidence type="ECO:0000256" key="9">
    <source>
        <dbReference type="ARBA" id="ARBA00023136"/>
    </source>
</evidence>
<protein>
    <submittedName>
        <fullName evidence="13">Cation-translocating P-type ATPase</fullName>
    </submittedName>
</protein>
<dbReference type="InterPro" id="IPR023214">
    <property type="entry name" value="HAD_sf"/>
</dbReference>
<evidence type="ECO:0000256" key="5">
    <source>
        <dbReference type="ARBA" id="ARBA00022741"/>
    </source>
</evidence>
<feature type="region of interest" description="Disordered" evidence="11">
    <location>
        <begin position="770"/>
        <end position="790"/>
    </location>
</feature>
<evidence type="ECO:0000256" key="3">
    <source>
        <dbReference type="ARBA" id="ARBA00022692"/>
    </source>
</evidence>
<comment type="subcellular location">
    <subcellularLocation>
        <location evidence="10">Cell membrane</location>
    </subcellularLocation>
    <subcellularLocation>
        <location evidence="1">Endomembrane system</location>
        <topology evidence="1">Multi-pass membrane protein</topology>
    </subcellularLocation>
</comment>
<dbReference type="RefSeq" id="WP_148378178.1">
    <property type="nucleotide sequence ID" value="NZ_VSIY01000009.1"/>
</dbReference>
<dbReference type="GO" id="GO:0055070">
    <property type="term" value="P:copper ion homeostasis"/>
    <property type="evidence" value="ECO:0007669"/>
    <property type="project" value="TreeGrafter"/>
</dbReference>
<evidence type="ECO:0000313" key="13">
    <source>
        <dbReference type="EMBL" id="TYB81114.1"/>
    </source>
</evidence>
<dbReference type="Gene3D" id="3.40.50.1000">
    <property type="entry name" value="HAD superfamily/HAD-like"/>
    <property type="match status" value="1"/>
</dbReference>
<gene>
    <name evidence="13" type="ORF">FVF75_11795</name>
</gene>
<dbReference type="GO" id="GO:0012505">
    <property type="term" value="C:endomembrane system"/>
    <property type="evidence" value="ECO:0007669"/>
    <property type="project" value="UniProtKB-SubCell"/>
</dbReference>
<dbReference type="InterPro" id="IPR036163">
    <property type="entry name" value="HMA_dom_sf"/>
</dbReference>
<dbReference type="Gene3D" id="2.70.150.10">
    <property type="entry name" value="Calcium-transporting ATPase, cytoplasmic transduction domain A"/>
    <property type="match status" value="1"/>
</dbReference>
<dbReference type="NCBIfam" id="TIGR01494">
    <property type="entry name" value="ATPase_P-type"/>
    <property type="match status" value="1"/>
</dbReference>
<dbReference type="CDD" id="cd00371">
    <property type="entry name" value="HMA"/>
    <property type="match status" value="1"/>
</dbReference>
<evidence type="ECO:0000256" key="2">
    <source>
        <dbReference type="ARBA" id="ARBA00006024"/>
    </source>
</evidence>
<accession>A0A5D0RKS4</accession>
<name>A0A5D0RKS4_9RHOB</name>
<dbReference type="GO" id="GO:0005524">
    <property type="term" value="F:ATP binding"/>
    <property type="evidence" value="ECO:0007669"/>
    <property type="project" value="UniProtKB-UniRule"/>
</dbReference>
<evidence type="ECO:0000259" key="12">
    <source>
        <dbReference type="PROSITE" id="PS50846"/>
    </source>
</evidence>
<keyword evidence="10" id="KW-1003">Cell membrane</keyword>
<dbReference type="GO" id="GO:0005886">
    <property type="term" value="C:plasma membrane"/>
    <property type="evidence" value="ECO:0007669"/>
    <property type="project" value="UniProtKB-SubCell"/>
</dbReference>
<dbReference type="Pfam" id="PF00702">
    <property type="entry name" value="Hydrolase"/>
    <property type="match status" value="1"/>
</dbReference>
<dbReference type="GO" id="GO:0016887">
    <property type="term" value="F:ATP hydrolysis activity"/>
    <property type="evidence" value="ECO:0007669"/>
    <property type="project" value="InterPro"/>
</dbReference>
<feature type="transmembrane region" description="Helical" evidence="10">
    <location>
        <begin position="177"/>
        <end position="200"/>
    </location>
</feature>
<keyword evidence="14" id="KW-1185">Reference proteome</keyword>
<dbReference type="SUPFAM" id="SSF56784">
    <property type="entry name" value="HAD-like"/>
    <property type="match status" value="1"/>
</dbReference>
<feature type="transmembrane region" description="Helical" evidence="10">
    <location>
        <begin position="212"/>
        <end position="232"/>
    </location>
</feature>
<evidence type="ECO:0000313" key="14">
    <source>
        <dbReference type="Proteomes" id="UP000322080"/>
    </source>
</evidence>
<evidence type="ECO:0000256" key="8">
    <source>
        <dbReference type="ARBA" id="ARBA00022989"/>
    </source>
</evidence>
<comment type="caution">
    <text evidence="13">The sequence shown here is derived from an EMBL/GenBank/DDBJ whole genome shotgun (WGS) entry which is preliminary data.</text>
</comment>
<dbReference type="SUPFAM" id="SSF55008">
    <property type="entry name" value="HMA, heavy metal-associated domain"/>
    <property type="match status" value="1"/>
</dbReference>
<dbReference type="InterPro" id="IPR023299">
    <property type="entry name" value="ATPase_P-typ_cyto_dom_N"/>
</dbReference>
<evidence type="ECO:0000256" key="6">
    <source>
        <dbReference type="ARBA" id="ARBA00022840"/>
    </source>
</evidence>
<evidence type="ECO:0000256" key="11">
    <source>
        <dbReference type="SAM" id="MobiDB-lite"/>
    </source>
</evidence>
<feature type="transmembrane region" description="Helical" evidence="10">
    <location>
        <begin position="137"/>
        <end position="157"/>
    </location>
</feature>
<dbReference type="PANTHER" id="PTHR43520">
    <property type="entry name" value="ATP7, ISOFORM B"/>
    <property type="match status" value="1"/>
</dbReference>
<evidence type="ECO:0000256" key="4">
    <source>
        <dbReference type="ARBA" id="ARBA00022723"/>
    </source>
</evidence>
<comment type="similarity">
    <text evidence="2 10">Belongs to the cation transport ATPase (P-type) (TC 3.A.3) family. Type IB subfamily.</text>
</comment>
<dbReference type="NCBIfam" id="TIGR01525">
    <property type="entry name" value="ATPase-IB_hvy"/>
    <property type="match status" value="1"/>
</dbReference>
<dbReference type="SUPFAM" id="SSF81653">
    <property type="entry name" value="Calcium ATPase, transduction domain A"/>
    <property type="match status" value="1"/>
</dbReference>
<keyword evidence="8 10" id="KW-1133">Transmembrane helix</keyword>
<dbReference type="Gene3D" id="3.40.1110.10">
    <property type="entry name" value="Calcium-transporting ATPase, cytoplasmic domain N"/>
    <property type="match status" value="1"/>
</dbReference>
<proteinExistence type="inferred from homology"/>
<keyword evidence="9 10" id="KW-0472">Membrane</keyword>
<dbReference type="Gene3D" id="3.30.70.100">
    <property type="match status" value="1"/>
</dbReference>
<dbReference type="EMBL" id="VSIY01000009">
    <property type="protein sequence ID" value="TYB81114.1"/>
    <property type="molecule type" value="Genomic_DNA"/>
</dbReference>
<dbReference type="PANTHER" id="PTHR43520:SF8">
    <property type="entry name" value="P-TYPE CU(+) TRANSPORTER"/>
    <property type="match status" value="1"/>
</dbReference>
<dbReference type="InterPro" id="IPR059000">
    <property type="entry name" value="ATPase_P-type_domA"/>
</dbReference>
<dbReference type="Proteomes" id="UP000322080">
    <property type="component" value="Unassembled WGS sequence"/>
</dbReference>
<dbReference type="InterPro" id="IPR036412">
    <property type="entry name" value="HAD-like_sf"/>
</dbReference>
<evidence type="ECO:0000256" key="10">
    <source>
        <dbReference type="RuleBase" id="RU362081"/>
    </source>
</evidence>
<dbReference type="Pfam" id="PF00122">
    <property type="entry name" value="E1-E2_ATPase"/>
    <property type="match status" value="1"/>
</dbReference>
<evidence type="ECO:0000256" key="1">
    <source>
        <dbReference type="ARBA" id="ARBA00004127"/>
    </source>
</evidence>
<organism evidence="13 14">
    <name type="scientific">Maritimibacter fusiformis</name>
    <dbReference type="NCBI Taxonomy" id="2603819"/>
    <lineage>
        <taxon>Bacteria</taxon>
        <taxon>Pseudomonadati</taxon>
        <taxon>Pseudomonadota</taxon>
        <taxon>Alphaproteobacteria</taxon>
        <taxon>Rhodobacterales</taxon>
        <taxon>Roseobacteraceae</taxon>
        <taxon>Maritimibacter</taxon>
    </lineage>
</organism>
<dbReference type="Pfam" id="PF00403">
    <property type="entry name" value="HMA"/>
    <property type="match status" value="1"/>
</dbReference>
<keyword evidence="3 10" id="KW-0812">Transmembrane</keyword>
<keyword evidence="7" id="KW-1278">Translocase</keyword>
<dbReference type="GO" id="GO:0005507">
    <property type="term" value="F:copper ion binding"/>
    <property type="evidence" value="ECO:0007669"/>
    <property type="project" value="TreeGrafter"/>
</dbReference>